<dbReference type="InterPro" id="IPR022630">
    <property type="entry name" value="S-AdoMet_synt_C"/>
</dbReference>
<evidence type="ECO:0000256" key="4">
    <source>
        <dbReference type="ARBA" id="ARBA00022741"/>
    </source>
</evidence>
<dbReference type="EMBL" id="RYFG02000121">
    <property type="protein sequence ID" value="TRW89543.1"/>
    <property type="molecule type" value="Genomic_DNA"/>
</dbReference>
<protein>
    <recommendedName>
        <fullName evidence="8">Methionine adenosyltransferase</fullName>
        <ecNumber evidence="8">2.5.1.6</ecNumber>
    </recommendedName>
</protein>
<dbReference type="Pfam" id="PF02772">
    <property type="entry name" value="S-AdoMet_synt_M"/>
    <property type="match status" value="1"/>
</dbReference>
<dbReference type="RefSeq" id="WP_127028682.1">
    <property type="nucleotide sequence ID" value="NZ_RYFG02000121.1"/>
</dbReference>
<dbReference type="Pfam" id="PF00438">
    <property type="entry name" value="S-AdoMet_synt_N"/>
    <property type="match status" value="1"/>
</dbReference>
<evidence type="ECO:0000256" key="6">
    <source>
        <dbReference type="ARBA" id="ARBA00022842"/>
    </source>
</evidence>
<evidence type="ECO:0000313" key="14">
    <source>
        <dbReference type="EMBL" id="TRW89543.1"/>
    </source>
</evidence>
<dbReference type="InterPro" id="IPR002133">
    <property type="entry name" value="S-AdoMet_synthetase"/>
</dbReference>
<dbReference type="PANTHER" id="PTHR11964">
    <property type="entry name" value="S-ADENOSYLMETHIONINE SYNTHETASE"/>
    <property type="match status" value="1"/>
</dbReference>
<keyword evidence="7" id="KW-0630">Potassium</keyword>
<dbReference type="EC" id="2.5.1.6" evidence="8"/>
<dbReference type="GO" id="GO:0004478">
    <property type="term" value="F:methionine adenosyltransferase activity"/>
    <property type="evidence" value="ECO:0007669"/>
    <property type="project" value="UniProtKB-EC"/>
</dbReference>
<evidence type="ECO:0000313" key="15">
    <source>
        <dbReference type="Proteomes" id="UP000733744"/>
    </source>
</evidence>
<evidence type="ECO:0000259" key="13">
    <source>
        <dbReference type="Pfam" id="PF02773"/>
    </source>
</evidence>
<keyword evidence="6" id="KW-0460">Magnesium</keyword>
<keyword evidence="15" id="KW-1185">Reference proteome</keyword>
<reference evidence="14 15" key="1">
    <citation type="journal article" date="2019" name="Antonie Van Leeuwenhoek">
        <title>Description of 'Ca. Methylobacter oryzae' KRF1, a novel species from the environmentally important Methylobacter clade 2.</title>
        <authorList>
            <person name="Khatri K."/>
            <person name="Mohite J.A."/>
            <person name="Pandit P.S."/>
            <person name="Bahulikar R."/>
            <person name="Rahalkar M.C."/>
        </authorList>
    </citation>
    <scope>NUCLEOTIDE SEQUENCE [LARGE SCALE GENOMIC DNA]</scope>
    <source>
        <strain evidence="14 15">KRF1</strain>
    </source>
</reference>
<evidence type="ECO:0000256" key="5">
    <source>
        <dbReference type="ARBA" id="ARBA00022840"/>
    </source>
</evidence>
<comment type="similarity">
    <text evidence="9">Belongs to the AdoMet synthase family.</text>
</comment>
<evidence type="ECO:0000259" key="12">
    <source>
        <dbReference type="Pfam" id="PF02772"/>
    </source>
</evidence>
<dbReference type="NCBIfam" id="TIGR01034">
    <property type="entry name" value="metK"/>
    <property type="match status" value="1"/>
</dbReference>
<gene>
    <name evidence="14" type="ORF">EKO24_021000</name>
</gene>
<keyword evidence="5" id="KW-0067">ATP-binding</keyword>
<dbReference type="CDD" id="cd18079">
    <property type="entry name" value="S-AdoMet_synt"/>
    <property type="match status" value="1"/>
</dbReference>
<evidence type="ECO:0000256" key="3">
    <source>
        <dbReference type="ARBA" id="ARBA00022723"/>
    </source>
</evidence>
<organism evidence="14 15">
    <name type="scientific">Candidatus Methylobacter oryzae</name>
    <dbReference type="NCBI Taxonomy" id="2497749"/>
    <lineage>
        <taxon>Bacteria</taxon>
        <taxon>Pseudomonadati</taxon>
        <taxon>Pseudomonadota</taxon>
        <taxon>Gammaproteobacteria</taxon>
        <taxon>Methylococcales</taxon>
        <taxon>Methylococcaceae</taxon>
        <taxon>Methylobacter</taxon>
    </lineage>
</organism>
<evidence type="ECO:0000256" key="10">
    <source>
        <dbReference type="SAM" id="MobiDB-lite"/>
    </source>
</evidence>
<evidence type="ECO:0000256" key="9">
    <source>
        <dbReference type="RuleBase" id="RU004462"/>
    </source>
</evidence>
<sequence length="394" mass="42954">MITDFVFTSQSVTEGHPDRLCDTISDAIVDGFLRQDQTSAITAECALSKNVLFLAARFASEAIVDMPELARTVIKGVGYRPEDFDAAECTVVSSHIEQTKSPRDIVFADLEDDQIDRISVAHQTTVFGYACRHTPELMPLPISLANRLARQLSQTRRDADIAYLSPDCTSQVGVEFVNDGPSRIDSITLVIGCEDTGSPPGFARIEEDLRHYVINPVFKNAPIKPDNLTRITINPNGPYRRSGPATHSGMTGRKTDSDTYGSFARHCGAALSGKGPSRIDRAGAYAARYAAKNIVAAGLAEQCEVQLSYSIGFPGPVSVCLTTKGTGVIDDMEIRKRLLRHFDFRLGAIIRDLKLQELTQSHCGAFYQKLPANGHFGADGLPWERTDKAGLLAC</sequence>
<evidence type="ECO:0000256" key="1">
    <source>
        <dbReference type="ARBA" id="ARBA00022563"/>
    </source>
</evidence>
<name>A0ABY3C4G1_9GAMM</name>
<comment type="caution">
    <text evidence="14">The sequence shown here is derived from an EMBL/GenBank/DDBJ whole genome shotgun (WGS) entry which is preliminary data.</text>
</comment>
<evidence type="ECO:0000256" key="7">
    <source>
        <dbReference type="ARBA" id="ARBA00022958"/>
    </source>
</evidence>
<feature type="region of interest" description="Disordered" evidence="10">
    <location>
        <begin position="233"/>
        <end position="256"/>
    </location>
</feature>
<dbReference type="InterPro" id="IPR022629">
    <property type="entry name" value="S-AdoMet_synt_central"/>
</dbReference>
<feature type="domain" description="S-adenosylmethionine synthetase N-terminal" evidence="11">
    <location>
        <begin position="5"/>
        <end position="98"/>
    </location>
</feature>
<feature type="domain" description="S-adenosylmethionine synthetase C-terminal" evidence="13">
    <location>
        <begin position="243"/>
        <end position="385"/>
    </location>
</feature>
<keyword evidence="1" id="KW-0554">One-carbon metabolism</keyword>
<dbReference type="InterPro" id="IPR022628">
    <property type="entry name" value="S-AdoMet_synt_N"/>
</dbReference>
<evidence type="ECO:0000259" key="11">
    <source>
        <dbReference type="Pfam" id="PF00438"/>
    </source>
</evidence>
<dbReference type="InterPro" id="IPR022636">
    <property type="entry name" value="S-AdoMet_synthetase_sfam"/>
</dbReference>
<keyword evidence="2 14" id="KW-0808">Transferase</keyword>
<dbReference type="Proteomes" id="UP000733744">
    <property type="component" value="Unassembled WGS sequence"/>
</dbReference>
<keyword evidence="4" id="KW-0547">Nucleotide-binding</keyword>
<proteinExistence type="inferred from homology"/>
<dbReference type="SUPFAM" id="SSF55973">
    <property type="entry name" value="S-adenosylmethionine synthetase"/>
    <property type="match status" value="3"/>
</dbReference>
<evidence type="ECO:0000256" key="2">
    <source>
        <dbReference type="ARBA" id="ARBA00022679"/>
    </source>
</evidence>
<evidence type="ECO:0000256" key="8">
    <source>
        <dbReference type="NCBIfam" id="TIGR01034"/>
    </source>
</evidence>
<dbReference type="Gene3D" id="3.30.300.10">
    <property type="match status" value="3"/>
</dbReference>
<accession>A0ABY3C4G1</accession>
<keyword evidence="3" id="KW-0479">Metal-binding</keyword>
<dbReference type="Pfam" id="PF02773">
    <property type="entry name" value="S-AdoMet_synt_C"/>
    <property type="match status" value="1"/>
</dbReference>
<feature type="domain" description="S-adenosylmethionine synthetase central" evidence="12">
    <location>
        <begin position="120"/>
        <end position="238"/>
    </location>
</feature>
<dbReference type="PIRSF" id="PIRSF000497">
    <property type="entry name" value="MAT"/>
    <property type="match status" value="1"/>
</dbReference>